<evidence type="ECO:0000256" key="1">
    <source>
        <dbReference type="SAM" id="SignalP"/>
    </source>
</evidence>
<comment type="caution">
    <text evidence="2">The sequence shown here is derived from an EMBL/GenBank/DDBJ whole genome shotgun (WGS) entry which is preliminary data.</text>
</comment>
<name>A0A091B4T2_9GAMM</name>
<keyword evidence="1" id="KW-0732">Signal</keyword>
<evidence type="ECO:0008006" key="4">
    <source>
        <dbReference type="Google" id="ProtNLM"/>
    </source>
</evidence>
<reference evidence="2 3" key="1">
    <citation type="submission" date="2013-09" db="EMBL/GenBank/DDBJ databases">
        <title>Genome sequencing of Arenimonas metalli.</title>
        <authorList>
            <person name="Chen F."/>
            <person name="Wang G."/>
        </authorList>
    </citation>
    <scope>NUCLEOTIDE SEQUENCE [LARGE SCALE GENOMIC DNA]</scope>
    <source>
        <strain evidence="2 3">CF5-1</strain>
    </source>
</reference>
<proteinExistence type="predicted"/>
<dbReference type="STRING" id="1384056.N787_09450"/>
<feature type="signal peptide" evidence="1">
    <location>
        <begin position="1"/>
        <end position="23"/>
    </location>
</feature>
<dbReference type="RefSeq" id="WP_034211581.1">
    <property type="nucleotide sequence ID" value="NZ_AVCK01000013.1"/>
</dbReference>
<dbReference type="EMBL" id="AVCK01000013">
    <property type="protein sequence ID" value="KFN46731.1"/>
    <property type="molecule type" value="Genomic_DNA"/>
</dbReference>
<sequence length="241" mass="24688">MRVRTLVSLISLSLALAAGPALARQDVDKVFGGITAQANQEYGSLSSVNGGITVREGAKVESAETVNGGITIDERARVGSAETVNGGISLGEGARAGSLEAVNGGIRLAKGARVDRDIEAVNGGIRVDEQAEVVGDIENVNGAITLRAAQVGGDVTTTNGDIVLSGGTHIDGGILVEKPTGNWWKSEDKRVPRIVIGANSVVAGSLVFEHEVELFVHPTAKTGPVTGATAQAFTDTLPARD</sequence>
<dbReference type="Proteomes" id="UP000029393">
    <property type="component" value="Unassembled WGS sequence"/>
</dbReference>
<dbReference type="eggNOG" id="COG3595">
    <property type="taxonomic scope" value="Bacteria"/>
</dbReference>
<evidence type="ECO:0000313" key="2">
    <source>
        <dbReference type="EMBL" id="KFN46731.1"/>
    </source>
</evidence>
<accession>A0A091B4T2</accession>
<feature type="chain" id="PRO_5001871243" description="Polymer-forming cytoskeletal protein" evidence="1">
    <location>
        <begin position="24"/>
        <end position="241"/>
    </location>
</feature>
<dbReference type="AlphaFoldDB" id="A0A091B4T2"/>
<organism evidence="2 3">
    <name type="scientific">Arenimonas metalli CF5-1</name>
    <dbReference type="NCBI Taxonomy" id="1384056"/>
    <lineage>
        <taxon>Bacteria</taxon>
        <taxon>Pseudomonadati</taxon>
        <taxon>Pseudomonadota</taxon>
        <taxon>Gammaproteobacteria</taxon>
        <taxon>Lysobacterales</taxon>
        <taxon>Lysobacteraceae</taxon>
        <taxon>Arenimonas</taxon>
    </lineage>
</organism>
<dbReference type="PATRIC" id="fig|1384056.3.peg.1119"/>
<gene>
    <name evidence="2" type="ORF">N787_09450</name>
</gene>
<evidence type="ECO:0000313" key="3">
    <source>
        <dbReference type="Proteomes" id="UP000029393"/>
    </source>
</evidence>
<dbReference type="OrthoDB" id="5959358at2"/>
<keyword evidence="3" id="KW-1185">Reference proteome</keyword>
<protein>
    <recommendedName>
        <fullName evidence="4">Polymer-forming cytoskeletal protein</fullName>
    </recommendedName>
</protein>